<name>A0A381I5W3_CLODI</name>
<dbReference type="RefSeq" id="WP_021376817.1">
    <property type="nucleotide sequence ID" value="NZ_JAXHRV010000006.1"/>
</dbReference>
<dbReference type="AlphaFoldDB" id="A0A381I5W3"/>
<reference evidence="1" key="1">
    <citation type="submission" date="2018-06" db="EMBL/GenBank/DDBJ databases">
        <authorList>
            <consortium name="Pathogen Informatics"/>
            <person name="Doyle S."/>
        </authorList>
    </citation>
    <scope>NUCLEOTIDE SEQUENCE</scope>
    <source>
        <strain evidence="1">NCTC13307</strain>
    </source>
</reference>
<organism evidence="1">
    <name type="scientific">Clostridioides difficile</name>
    <name type="common">Peptoclostridium difficile</name>
    <dbReference type="NCBI Taxonomy" id="1496"/>
    <lineage>
        <taxon>Bacteria</taxon>
        <taxon>Bacillati</taxon>
        <taxon>Bacillota</taxon>
        <taxon>Clostridia</taxon>
        <taxon>Peptostreptococcales</taxon>
        <taxon>Peptostreptococcaceae</taxon>
        <taxon>Clostridioides</taxon>
    </lineage>
</organism>
<proteinExistence type="predicted"/>
<accession>A0A381I5W3</accession>
<dbReference type="EMBL" id="UFWD01000001">
    <property type="protein sequence ID" value="SUY21266.1"/>
    <property type="molecule type" value="Genomic_DNA"/>
</dbReference>
<evidence type="ECO:0000313" key="1">
    <source>
        <dbReference type="EMBL" id="SUY21266.1"/>
    </source>
</evidence>
<protein>
    <submittedName>
        <fullName evidence="1">Transcriptional regulator</fullName>
    </submittedName>
</protein>
<sequence>MVDEDENIRGPLASENELNYSLMLSDEKVIEISKKTGMSCESVAKIIAINENRKSKIYDSKELAEYLNVSERSARRILNKIVNAGLGRICAKETSIGGGRPKNITEILF</sequence>
<gene>
    <name evidence="1" type="ORF">NCTC13307_00593</name>
</gene>